<dbReference type="PROSITE" id="PS51143">
    <property type="entry name" value="MT_A70"/>
    <property type="match status" value="1"/>
</dbReference>
<protein>
    <submittedName>
        <fullName evidence="6">DNA methyltransferase</fullName>
    </submittedName>
</protein>
<evidence type="ECO:0000256" key="1">
    <source>
        <dbReference type="ARBA" id="ARBA00022603"/>
    </source>
</evidence>
<keyword evidence="2" id="KW-0808">Transferase</keyword>
<comment type="caution">
    <text evidence="6">The sequence shown here is derived from an EMBL/GenBank/DDBJ whole genome shotgun (WGS) entry which is preliminary data.</text>
</comment>
<name>A0A929WUE3_9ACTO</name>
<sequence length="283" mass="31803">MTDEPYAPLPTIAGGFSTVLSDPPWRFQNRTGKVAPEHKRLGRYGTMSLDAIKGLPVADVVAPNAHLYLWVPNALLPEGLDVMSAWGFRYVSNIVWAKRRKDGGPDGRGVGFYFRNVTELLLFGVRGRMRTLSPGRRQVNMIETRKREHSRKPDEQYDLIEACSPGPYLEMFARYPRAGWSVWGNEADESIEPQGRVYSGYAGGKIERPLAPLPMLDSHQRLPHDSEIAVSAQLRRQYEEGASISDLATRYDYSIARVRRYLTLANTPLRQRGARPQAATSGD</sequence>
<dbReference type="InterPro" id="IPR007757">
    <property type="entry name" value="MT-A70-like"/>
</dbReference>
<dbReference type="GO" id="GO:0008168">
    <property type="term" value="F:methyltransferase activity"/>
    <property type="evidence" value="ECO:0007669"/>
    <property type="project" value="UniProtKB-KW"/>
</dbReference>
<comment type="similarity">
    <text evidence="4">Belongs to the MT-A70-like family.</text>
</comment>
<dbReference type="PROSITE" id="PS00092">
    <property type="entry name" value="N6_MTASE"/>
    <property type="match status" value="1"/>
</dbReference>
<feature type="domain" description="Helix-turn-helix" evidence="5">
    <location>
        <begin position="229"/>
        <end position="274"/>
    </location>
</feature>
<dbReference type="GO" id="GO:0003676">
    <property type="term" value="F:nucleic acid binding"/>
    <property type="evidence" value="ECO:0007669"/>
    <property type="project" value="InterPro"/>
</dbReference>
<dbReference type="PANTHER" id="PTHR12829">
    <property type="entry name" value="N6-ADENOSINE-METHYLTRANSFERASE"/>
    <property type="match status" value="1"/>
</dbReference>
<evidence type="ECO:0000313" key="7">
    <source>
        <dbReference type="Proteomes" id="UP000759246"/>
    </source>
</evidence>
<evidence type="ECO:0000313" key="6">
    <source>
        <dbReference type="EMBL" id="MBF0966655.1"/>
    </source>
</evidence>
<evidence type="ECO:0000256" key="3">
    <source>
        <dbReference type="ARBA" id="ARBA00022691"/>
    </source>
</evidence>
<keyword evidence="3" id="KW-0949">S-adenosyl-L-methionine</keyword>
<organism evidence="6 7">
    <name type="scientific">Actinomyces bouchesdurhonensis</name>
    <dbReference type="NCBI Taxonomy" id="1852361"/>
    <lineage>
        <taxon>Bacteria</taxon>
        <taxon>Bacillati</taxon>
        <taxon>Actinomycetota</taxon>
        <taxon>Actinomycetes</taxon>
        <taxon>Actinomycetales</taxon>
        <taxon>Actinomycetaceae</taxon>
        <taxon>Actinomyces</taxon>
    </lineage>
</organism>
<reference evidence="6" key="1">
    <citation type="submission" date="2020-04" db="EMBL/GenBank/DDBJ databases">
        <title>Deep metagenomics examines the oral microbiome during advanced dental caries in children, revealing novel taxa and co-occurrences with host molecules.</title>
        <authorList>
            <person name="Baker J.L."/>
            <person name="Morton J.T."/>
            <person name="Dinis M."/>
            <person name="Alvarez R."/>
            <person name="Tran N.C."/>
            <person name="Knight R."/>
            <person name="Edlund A."/>
        </authorList>
    </citation>
    <scope>NUCLEOTIDE SEQUENCE</scope>
    <source>
        <strain evidence="6">JCVI_30_bin.13</strain>
    </source>
</reference>
<evidence type="ECO:0000259" key="5">
    <source>
        <dbReference type="Pfam" id="PF19575"/>
    </source>
</evidence>
<dbReference type="InterPro" id="IPR045745">
    <property type="entry name" value="HTH_58_Actinobacteria-type"/>
</dbReference>
<dbReference type="PANTHER" id="PTHR12829:SF7">
    <property type="entry name" value="N6-ADENOSINE-METHYLTRANSFERASE CATALYTIC SUBUNIT"/>
    <property type="match status" value="1"/>
</dbReference>
<proteinExistence type="inferred from homology"/>
<dbReference type="SUPFAM" id="SSF53335">
    <property type="entry name" value="S-adenosyl-L-methionine-dependent methyltransferases"/>
    <property type="match status" value="1"/>
</dbReference>
<dbReference type="Pfam" id="PF05063">
    <property type="entry name" value="MT-A70"/>
    <property type="match status" value="1"/>
</dbReference>
<dbReference type="InterPro" id="IPR029063">
    <property type="entry name" value="SAM-dependent_MTases_sf"/>
</dbReference>
<dbReference type="InterPro" id="IPR002052">
    <property type="entry name" value="DNA_methylase_N6_adenine_CS"/>
</dbReference>
<evidence type="ECO:0000256" key="4">
    <source>
        <dbReference type="PROSITE-ProRule" id="PRU00489"/>
    </source>
</evidence>
<dbReference type="EMBL" id="JABZGF010000166">
    <property type="protein sequence ID" value="MBF0966655.1"/>
    <property type="molecule type" value="Genomic_DNA"/>
</dbReference>
<dbReference type="Proteomes" id="UP000759246">
    <property type="component" value="Unassembled WGS sequence"/>
</dbReference>
<dbReference type="AlphaFoldDB" id="A0A929WUE3"/>
<accession>A0A929WUE3</accession>
<dbReference type="GO" id="GO:0032259">
    <property type="term" value="P:methylation"/>
    <property type="evidence" value="ECO:0007669"/>
    <property type="project" value="UniProtKB-KW"/>
</dbReference>
<evidence type="ECO:0000256" key="2">
    <source>
        <dbReference type="ARBA" id="ARBA00022679"/>
    </source>
</evidence>
<keyword evidence="1 6" id="KW-0489">Methyltransferase</keyword>
<dbReference type="Pfam" id="PF19575">
    <property type="entry name" value="HTH_58"/>
    <property type="match status" value="1"/>
</dbReference>
<gene>
    <name evidence="6" type="ORF">HXK09_05800</name>
</gene>